<dbReference type="AlphaFoldDB" id="A0A9P4MLR9"/>
<dbReference type="Proteomes" id="UP000799536">
    <property type="component" value="Unassembled WGS sequence"/>
</dbReference>
<evidence type="ECO:0000313" key="3">
    <source>
        <dbReference type="Proteomes" id="UP000799536"/>
    </source>
</evidence>
<protein>
    <recommendedName>
        <fullName evidence="4">C2H2-type domain-containing protein</fullName>
    </recommendedName>
</protein>
<evidence type="ECO:0000256" key="1">
    <source>
        <dbReference type="SAM" id="MobiDB-lite"/>
    </source>
</evidence>
<feature type="region of interest" description="Disordered" evidence="1">
    <location>
        <begin position="131"/>
        <end position="184"/>
    </location>
</feature>
<evidence type="ECO:0000313" key="2">
    <source>
        <dbReference type="EMBL" id="KAF2197439.1"/>
    </source>
</evidence>
<gene>
    <name evidence="2" type="ORF">GQ43DRAFT_495862</name>
</gene>
<evidence type="ECO:0008006" key="4">
    <source>
        <dbReference type="Google" id="ProtNLM"/>
    </source>
</evidence>
<keyword evidence="3" id="KW-1185">Reference proteome</keyword>
<dbReference type="Gene3D" id="4.10.1130.20">
    <property type="match status" value="1"/>
</dbReference>
<reference evidence="2" key="1">
    <citation type="journal article" date="2020" name="Stud. Mycol.">
        <title>101 Dothideomycetes genomes: a test case for predicting lifestyles and emergence of pathogens.</title>
        <authorList>
            <person name="Haridas S."/>
            <person name="Albert R."/>
            <person name="Binder M."/>
            <person name="Bloem J."/>
            <person name="Labutti K."/>
            <person name="Salamov A."/>
            <person name="Andreopoulos B."/>
            <person name="Baker S."/>
            <person name="Barry K."/>
            <person name="Bills G."/>
            <person name="Bluhm B."/>
            <person name="Cannon C."/>
            <person name="Castanera R."/>
            <person name="Culley D."/>
            <person name="Daum C."/>
            <person name="Ezra D."/>
            <person name="Gonzalez J."/>
            <person name="Henrissat B."/>
            <person name="Kuo A."/>
            <person name="Liang C."/>
            <person name="Lipzen A."/>
            <person name="Lutzoni F."/>
            <person name="Magnuson J."/>
            <person name="Mondo S."/>
            <person name="Nolan M."/>
            <person name="Ohm R."/>
            <person name="Pangilinan J."/>
            <person name="Park H.-J."/>
            <person name="Ramirez L."/>
            <person name="Alfaro M."/>
            <person name="Sun H."/>
            <person name="Tritt A."/>
            <person name="Yoshinaga Y."/>
            <person name="Zwiers L.-H."/>
            <person name="Turgeon B."/>
            <person name="Goodwin S."/>
            <person name="Spatafora J."/>
            <person name="Crous P."/>
            <person name="Grigoriev I."/>
        </authorList>
    </citation>
    <scope>NUCLEOTIDE SEQUENCE</scope>
    <source>
        <strain evidence="2">ATCC 74209</strain>
    </source>
</reference>
<accession>A0A9P4MLR9</accession>
<dbReference type="OrthoDB" id="5422613at2759"/>
<proteinExistence type="predicted"/>
<organism evidence="2 3">
    <name type="scientific">Delitschia confertaspora ATCC 74209</name>
    <dbReference type="NCBI Taxonomy" id="1513339"/>
    <lineage>
        <taxon>Eukaryota</taxon>
        <taxon>Fungi</taxon>
        <taxon>Dikarya</taxon>
        <taxon>Ascomycota</taxon>
        <taxon>Pezizomycotina</taxon>
        <taxon>Dothideomycetes</taxon>
        <taxon>Pleosporomycetidae</taxon>
        <taxon>Pleosporales</taxon>
        <taxon>Delitschiaceae</taxon>
        <taxon>Delitschia</taxon>
    </lineage>
</organism>
<sequence>MSHIERAASELKEVLSDYSEDFLEDFFNVLDPLVIKEVVGGNSLYSDNLLSLCEEIYQSFSPKAKENINAVFNLRRLIQSRRVDRKGKLRYPRDPISPARYLGCRPSSADLQATDPFIWEWPAALQPNTDVKEVGSRVGSPPETHDGKSGGIQKENQEDQNSDHNFSPEMLPLSTPSAIEVGSQPMLKRKVRASSCSEEGEEEQHFRCLHNGCKKMFQRFENTETSCKYHPGTTTYTRTLTTSSNWSPMYAFHIVNTSEEILRWTCCQKPALVAFCTEGRHREKARPFLRKTTVIESEFKSEEVLRRRVLGDGVASPCSAACAKKSLRESFVGDTTEDTRMGTPTLWEKEENIGLKI</sequence>
<name>A0A9P4MLR9_9PLEO</name>
<comment type="caution">
    <text evidence="2">The sequence shown here is derived from an EMBL/GenBank/DDBJ whole genome shotgun (WGS) entry which is preliminary data.</text>
</comment>
<dbReference type="EMBL" id="ML994234">
    <property type="protein sequence ID" value="KAF2197439.1"/>
    <property type="molecule type" value="Genomic_DNA"/>
</dbReference>